<dbReference type="OrthoDB" id="9789361at2"/>
<keyword evidence="5" id="KW-1185">Reference proteome</keyword>
<evidence type="ECO:0000256" key="2">
    <source>
        <dbReference type="SAM" id="Phobius"/>
    </source>
</evidence>
<dbReference type="RefSeq" id="WP_127015360.1">
    <property type="nucleotide sequence ID" value="NZ_CP016379.1"/>
</dbReference>
<dbReference type="Pfam" id="PF03787">
    <property type="entry name" value="RAMPs"/>
    <property type="match status" value="1"/>
</dbReference>
<dbReference type="EMBL" id="CP016379">
    <property type="protein sequence ID" value="AZR72032.1"/>
    <property type="molecule type" value="Genomic_DNA"/>
</dbReference>
<gene>
    <name evidence="4" type="ORF">BBF96_00585</name>
</gene>
<keyword evidence="2" id="KW-1133">Transmembrane helix</keyword>
<dbReference type="NCBIfam" id="TIGR02580">
    <property type="entry name" value="cas_RAMP_Cmr4"/>
    <property type="match status" value="1"/>
</dbReference>
<dbReference type="GO" id="GO:0051607">
    <property type="term" value="P:defense response to virus"/>
    <property type="evidence" value="ECO:0007669"/>
    <property type="project" value="UniProtKB-KW"/>
</dbReference>
<keyword evidence="2" id="KW-0812">Transmembrane</keyword>
<keyword evidence="2" id="KW-0472">Membrane</keyword>
<evidence type="ECO:0000313" key="5">
    <source>
        <dbReference type="Proteomes" id="UP000267250"/>
    </source>
</evidence>
<dbReference type="InterPro" id="IPR013410">
    <property type="entry name" value="CRISPR-assoc_RAMP_Cmr4"/>
</dbReference>
<protein>
    <submittedName>
        <fullName evidence="4">Type III-B CRISPR module RAMP protein Cmr4</fullName>
    </submittedName>
</protein>
<reference evidence="4 5" key="1">
    <citation type="submission" date="2016-07" db="EMBL/GenBank/DDBJ databases">
        <title>Genome and transcriptome analysis of iron-reducing fermentative bacteria Anoxybacter fermentans.</title>
        <authorList>
            <person name="Zeng X."/>
            <person name="Shao Z."/>
        </authorList>
    </citation>
    <scope>NUCLEOTIDE SEQUENCE [LARGE SCALE GENOMIC DNA]</scope>
    <source>
        <strain evidence="4 5">DY22613</strain>
    </source>
</reference>
<dbReference type="InterPro" id="IPR005537">
    <property type="entry name" value="RAMP_III_fam"/>
</dbReference>
<proteinExistence type="predicted"/>
<evidence type="ECO:0000259" key="3">
    <source>
        <dbReference type="Pfam" id="PF03787"/>
    </source>
</evidence>
<evidence type="ECO:0000313" key="4">
    <source>
        <dbReference type="EMBL" id="AZR72032.1"/>
    </source>
</evidence>
<dbReference type="PANTHER" id="PTHR36700:SF1">
    <property type="entry name" value="CRISPR SYSTEM CMR SUBUNIT CMR4"/>
    <property type="match status" value="1"/>
</dbReference>
<accession>A0A3S9SUS6</accession>
<evidence type="ECO:0000256" key="1">
    <source>
        <dbReference type="ARBA" id="ARBA00023118"/>
    </source>
</evidence>
<organism evidence="4 5">
    <name type="scientific">Anoxybacter fermentans</name>
    <dbReference type="NCBI Taxonomy" id="1323375"/>
    <lineage>
        <taxon>Bacteria</taxon>
        <taxon>Bacillati</taxon>
        <taxon>Bacillota</taxon>
        <taxon>Clostridia</taxon>
        <taxon>Halanaerobiales</taxon>
        <taxon>Anoxybacter</taxon>
    </lineage>
</organism>
<keyword evidence="1" id="KW-0051">Antiviral defense</keyword>
<feature type="transmembrane region" description="Helical" evidence="2">
    <location>
        <begin position="99"/>
        <end position="118"/>
    </location>
</feature>
<sequence length="336" mass="37443">MIKDMCEKKIGLLTAIDPIHIGTGGYRMDRVDNSIIRDVDGIPKIPGTSLSGAVRSYAALHYNDNKCGGANNCGAENCEICQTFGVTGDKASLKGLVSFYDALILLFPVATVAGPIWITTPNRIKNFLKEFPDSDKKKNYLDKLPEINDNECYLMSTNTGELKDISEINLGWLLINVKKLEKTDEGKGNQEAKEESDKIEKLKQLAKDIEEKIILNVDNFIRKRIALVNDKIFNLIVNDNLEVRTSVAIDPVTGAAVDGALFTYEAIPRLTVFYSITIIAKPEYFQNSIEYSKAKEIVEKGFEYLEYMGIGGMTTRGFGRMRYLDIWAKEGQGGQP</sequence>
<feature type="domain" description="CRISPR type III-associated protein" evidence="3">
    <location>
        <begin position="13"/>
        <end position="322"/>
    </location>
</feature>
<dbReference type="AlphaFoldDB" id="A0A3S9SUS6"/>
<dbReference type="Proteomes" id="UP000267250">
    <property type="component" value="Chromosome"/>
</dbReference>
<dbReference type="PANTHER" id="PTHR36700">
    <property type="entry name" value="CRISPR SYSTEM CMR SUBUNIT CMR4"/>
    <property type="match status" value="1"/>
</dbReference>
<dbReference type="KEGG" id="aft:BBF96_00585"/>
<name>A0A3S9SUS6_9FIRM</name>